<dbReference type="InterPro" id="IPR005467">
    <property type="entry name" value="His_kinase_dom"/>
</dbReference>
<evidence type="ECO:0000256" key="6">
    <source>
        <dbReference type="ARBA" id="ARBA00022777"/>
    </source>
</evidence>
<sequence length="829" mass="91134">MSASSQPELPPQRIVDALRLAAEARSTSGDNDVFCQLARHLAQALGVAHAFIGELYAGREPEVVHVIGGYFAGRCEANFDYPLRDTPCRNVVGQCYRFYPDNIQARFLDPHLRELGAEGYAAIPLFSSTGGPIGIMAALDTKPLTQPELTESLLKIFAVRAALELEQRHMLAAKQRSEANYRTLFEATDDAVFIYDLTTGVILDVNPRACETYGYSREEFHHLSIGALSAGYRPYTAAEARQHFERARAGQPTRFEWRTRHKDGSLRWDEVKLKRFSLGDTAHIIAFTRDITARKEHEEALHKSEDRLRATVEAALDCIVGMDGNGDIIDFNPAAERCFGIRKQDAVGRSLADLVIPPRYRQAHQQGLERFHLTHSGPYIGKRVEVTAMRADGSEFPVELAIDHARGKDGTIFIGYLRDITERKQAERERAQLEAQLRQAQKMEAIGHLTGGIAHDFNNILTTALGYTVMAQERLAQVPDAKLEKYLDRVQQAGQKARHLIQQMLTFSRGQHGTPQPLQLATILAESVDLITATFPSTIELTTRCEAACAPLMIDPVHFEQILLNLCINARDAMPQGGTLDVSVSHHRLSGGHCRSCHQPVEGNWVELCVSDQGTGIADSVLERMFEPFFSTKQTGKSSGMGLSTVHGLVHDYAGHILVDTTAGQGTTFRVLFKPLPVAATDRSAGLTPTAVPPAQPQRLSGRVLLVDDEAMVAEFMGDLLSGWGLEPTVVLSSTEALTLLDSDAVFDLVITDQTMPRMTGLQLAHTLCQRWPALPVILYTGFSDDLTDAQALAAGVRAFLRKPVDTGALHQQLSELLTTAPPGTATKD</sequence>
<feature type="domain" description="PAC" evidence="14">
    <location>
        <begin position="253"/>
        <end position="303"/>
    </location>
</feature>
<feature type="domain" description="Histidine kinase" evidence="11">
    <location>
        <begin position="452"/>
        <end position="677"/>
    </location>
</feature>
<dbReference type="InterPro" id="IPR000700">
    <property type="entry name" value="PAS-assoc_C"/>
</dbReference>
<dbReference type="SMART" id="SM00091">
    <property type="entry name" value="PAS"/>
    <property type="match status" value="2"/>
</dbReference>
<keyword evidence="16" id="KW-1185">Reference proteome</keyword>
<dbReference type="InterPro" id="IPR013767">
    <property type="entry name" value="PAS_fold"/>
</dbReference>
<keyword evidence="10" id="KW-0175">Coiled coil</keyword>
<keyword evidence="7" id="KW-0067">ATP-binding</keyword>
<evidence type="ECO:0000313" key="16">
    <source>
        <dbReference type="Proteomes" id="UP001595579"/>
    </source>
</evidence>
<protein>
    <recommendedName>
        <fullName evidence="2">histidine kinase</fullName>
        <ecNumber evidence="2">2.7.13.3</ecNumber>
    </recommendedName>
</protein>
<dbReference type="NCBIfam" id="TIGR00229">
    <property type="entry name" value="sensory_box"/>
    <property type="match status" value="2"/>
</dbReference>
<dbReference type="InterPro" id="IPR003594">
    <property type="entry name" value="HATPase_dom"/>
</dbReference>
<dbReference type="Gene3D" id="3.30.450.40">
    <property type="match status" value="1"/>
</dbReference>
<dbReference type="Pfam" id="PF00989">
    <property type="entry name" value="PAS"/>
    <property type="match status" value="1"/>
</dbReference>
<dbReference type="EMBL" id="JBHRUG010000048">
    <property type="protein sequence ID" value="MFC3285846.1"/>
    <property type="molecule type" value="Genomic_DNA"/>
</dbReference>
<evidence type="ECO:0000259" key="11">
    <source>
        <dbReference type="PROSITE" id="PS50109"/>
    </source>
</evidence>
<dbReference type="InterPro" id="IPR029016">
    <property type="entry name" value="GAF-like_dom_sf"/>
</dbReference>
<dbReference type="SUPFAM" id="SSF55785">
    <property type="entry name" value="PYP-like sensor domain (PAS domain)"/>
    <property type="match status" value="2"/>
</dbReference>
<keyword evidence="6" id="KW-0418">Kinase</keyword>
<dbReference type="Proteomes" id="UP001595579">
    <property type="component" value="Unassembled WGS sequence"/>
</dbReference>
<feature type="domain" description="PAS" evidence="13">
    <location>
        <begin position="304"/>
        <end position="357"/>
    </location>
</feature>
<feature type="domain" description="Response regulatory" evidence="12">
    <location>
        <begin position="703"/>
        <end position="818"/>
    </location>
</feature>
<dbReference type="InterPro" id="IPR001789">
    <property type="entry name" value="Sig_transdc_resp-reg_receiver"/>
</dbReference>
<name>A0ABV7LUL9_9GAMM</name>
<evidence type="ECO:0000256" key="3">
    <source>
        <dbReference type="ARBA" id="ARBA00022553"/>
    </source>
</evidence>
<dbReference type="SUPFAM" id="SSF55781">
    <property type="entry name" value="GAF domain-like"/>
    <property type="match status" value="1"/>
</dbReference>
<dbReference type="SMART" id="SM00387">
    <property type="entry name" value="HATPase_c"/>
    <property type="match status" value="1"/>
</dbReference>
<feature type="domain" description="PAC" evidence="14">
    <location>
        <begin position="382"/>
        <end position="432"/>
    </location>
</feature>
<evidence type="ECO:0000256" key="8">
    <source>
        <dbReference type="ARBA" id="ARBA00023012"/>
    </source>
</evidence>
<dbReference type="Pfam" id="PF02518">
    <property type="entry name" value="HATPase_c"/>
    <property type="match status" value="1"/>
</dbReference>
<evidence type="ECO:0000259" key="14">
    <source>
        <dbReference type="PROSITE" id="PS50113"/>
    </source>
</evidence>
<evidence type="ECO:0000259" key="12">
    <source>
        <dbReference type="PROSITE" id="PS50110"/>
    </source>
</evidence>
<dbReference type="Gene3D" id="3.30.565.10">
    <property type="entry name" value="Histidine kinase-like ATPase, C-terminal domain"/>
    <property type="match status" value="1"/>
</dbReference>
<dbReference type="PANTHER" id="PTHR43065">
    <property type="entry name" value="SENSOR HISTIDINE KINASE"/>
    <property type="match status" value="1"/>
</dbReference>
<dbReference type="SMART" id="SM00388">
    <property type="entry name" value="HisKA"/>
    <property type="match status" value="1"/>
</dbReference>
<dbReference type="Gene3D" id="3.30.450.20">
    <property type="entry name" value="PAS domain"/>
    <property type="match status" value="2"/>
</dbReference>
<dbReference type="InterPro" id="IPR036890">
    <property type="entry name" value="HATPase_C_sf"/>
</dbReference>
<comment type="caution">
    <text evidence="15">The sequence shown here is derived from an EMBL/GenBank/DDBJ whole genome shotgun (WGS) entry which is preliminary data.</text>
</comment>
<dbReference type="InterPro" id="IPR035965">
    <property type="entry name" value="PAS-like_dom_sf"/>
</dbReference>
<dbReference type="Pfam" id="PF00512">
    <property type="entry name" value="HisKA"/>
    <property type="match status" value="1"/>
</dbReference>
<gene>
    <name evidence="15" type="ORF">ACFOEV_19790</name>
</gene>
<reference evidence="16" key="1">
    <citation type="journal article" date="2019" name="Int. J. Syst. Evol. Microbiol.">
        <title>The Global Catalogue of Microorganisms (GCM) 10K type strain sequencing project: providing services to taxonomists for standard genome sequencing and annotation.</title>
        <authorList>
            <consortium name="The Broad Institute Genomics Platform"/>
            <consortium name="The Broad Institute Genome Sequencing Center for Infectious Disease"/>
            <person name="Wu L."/>
            <person name="Ma J."/>
        </authorList>
    </citation>
    <scope>NUCLEOTIDE SEQUENCE [LARGE SCALE GENOMIC DNA]</scope>
    <source>
        <strain evidence="16">CECT 7698</strain>
    </source>
</reference>
<dbReference type="CDD" id="cd00082">
    <property type="entry name" value="HisKA"/>
    <property type="match status" value="1"/>
</dbReference>
<dbReference type="SUPFAM" id="SSF47384">
    <property type="entry name" value="Homodimeric domain of signal transducing histidine kinase"/>
    <property type="match status" value="1"/>
</dbReference>
<dbReference type="SUPFAM" id="SSF55874">
    <property type="entry name" value="ATPase domain of HSP90 chaperone/DNA topoisomerase II/histidine kinase"/>
    <property type="match status" value="1"/>
</dbReference>
<comment type="catalytic activity">
    <reaction evidence="1">
        <text>ATP + protein L-histidine = ADP + protein N-phospho-L-histidine.</text>
        <dbReference type="EC" id="2.7.13.3"/>
    </reaction>
</comment>
<evidence type="ECO:0000256" key="9">
    <source>
        <dbReference type="PROSITE-ProRule" id="PRU00169"/>
    </source>
</evidence>
<dbReference type="InterPro" id="IPR004358">
    <property type="entry name" value="Sig_transdc_His_kin-like_C"/>
</dbReference>
<dbReference type="PANTHER" id="PTHR43065:SF42">
    <property type="entry name" value="TWO-COMPONENT SENSOR PPRA"/>
    <property type="match status" value="1"/>
</dbReference>
<keyword evidence="8" id="KW-0902">Two-component regulatory system</keyword>
<evidence type="ECO:0000256" key="4">
    <source>
        <dbReference type="ARBA" id="ARBA00022679"/>
    </source>
</evidence>
<dbReference type="Gene3D" id="1.10.287.130">
    <property type="match status" value="1"/>
</dbReference>
<evidence type="ECO:0000256" key="10">
    <source>
        <dbReference type="SAM" id="Coils"/>
    </source>
</evidence>
<dbReference type="CDD" id="cd00130">
    <property type="entry name" value="PAS"/>
    <property type="match status" value="2"/>
</dbReference>
<keyword evidence="4" id="KW-0808">Transferase</keyword>
<evidence type="ECO:0000256" key="7">
    <source>
        <dbReference type="ARBA" id="ARBA00022840"/>
    </source>
</evidence>
<dbReference type="PROSITE" id="PS50110">
    <property type="entry name" value="RESPONSE_REGULATORY"/>
    <property type="match status" value="1"/>
</dbReference>
<dbReference type="RefSeq" id="WP_386776617.1">
    <property type="nucleotide sequence ID" value="NZ_JBHRUG010000048.1"/>
</dbReference>
<dbReference type="InterPro" id="IPR001610">
    <property type="entry name" value="PAC"/>
</dbReference>
<keyword evidence="3 9" id="KW-0597">Phosphoprotein</keyword>
<dbReference type="SUPFAM" id="SSF52172">
    <property type="entry name" value="CheY-like"/>
    <property type="match status" value="1"/>
</dbReference>
<dbReference type="PRINTS" id="PR00344">
    <property type="entry name" value="BCTRLSENSOR"/>
</dbReference>
<dbReference type="Gene3D" id="3.40.50.2300">
    <property type="match status" value="1"/>
</dbReference>
<dbReference type="CDD" id="cd00156">
    <property type="entry name" value="REC"/>
    <property type="match status" value="1"/>
</dbReference>
<dbReference type="SMART" id="SM00086">
    <property type="entry name" value="PAC"/>
    <property type="match status" value="2"/>
</dbReference>
<dbReference type="EC" id="2.7.13.3" evidence="2"/>
<dbReference type="Pfam" id="PF13426">
    <property type="entry name" value="PAS_9"/>
    <property type="match status" value="1"/>
</dbReference>
<accession>A0ABV7LUL9</accession>
<organism evidence="15 16">
    <name type="scientific">Litchfieldella rifensis</name>
    <dbReference type="NCBI Taxonomy" id="762643"/>
    <lineage>
        <taxon>Bacteria</taxon>
        <taxon>Pseudomonadati</taxon>
        <taxon>Pseudomonadota</taxon>
        <taxon>Gammaproteobacteria</taxon>
        <taxon>Oceanospirillales</taxon>
        <taxon>Halomonadaceae</taxon>
        <taxon>Litchfieldella</taxon>
    </lineage>
</organism>
<evidence type="ECO:0000259" key="13">
    <source>
        <dbReference type="PROSITE" id="PS50112"/>
    </source>
</evidence>
<evidence type="ECO:0000256" key="1">
    <source>
        <dbReference type="ARBA" id="ARBA00000085"/>
    </source>
</evidence>
<feature type="modified residue" description="4-aspartylphosphate" evidence="9">
    <location>
        <position position="753"/>
    </location>
</feature>
<dbReference type="Pfam" id="PF00072">
    <property type="entry name" value="Response_reg"/>
    <property type="match status" value="1"/>
</dbReference>
<feature type="domain" description="PAS" evidence="13">
    <location>
        <begin position="177"/>
        <end position="220"/>
    </location>
</feature>
<dbReference type="PROSITE" id="PS50109">
    <property type="entry name" value="HIS_KIN"/>
    <property type="match status" value="1"/>
</dbReference>
<keyword evidence="5" id="KW-0547">Nucleotide-binding</keyword>
<proteinExistence type="predicted"/>
<dbReference type="InterPro" id="IPR011006">
    <property type="entry name" value="CheY-like_superfamily"/>
</dbReference>
<dbReference type="InterPro" id="IPR003661">
    <property type="entry name" value="HisK_dim/P_dom"/>
</dbReference>
<feature type="coiled-coil region" evidence="10">
    <location>
        <begin position="416"/>
        <end position="446"/>
    </location>
</feature>
<dbReference type="PROSITE" id="PS50113">
    <property type="entry name" value="PAC"/>
    <property type="match status" value="2"/>
</dbReference>
<dbReference type="InterPro" id="IPR000014">
    <property type="entry name" value="PAS"/>
</dbReference>
<evidence type="ECO:0000256" key="5">
    <source>
        <dbReference type="ARBA" id="ARBA00022741"/>
    </source>
</evidence>
<evidence type="ECO:0000313" key="15">
    <source>
        <dbReference type="EMBL" id="MFC3285846.1"/>
    </source>
</evidence>
<dbReference type="SMART" id="SM00448">
    <property type="entry name" value="REC"/>
    <property type="match status" value="1"/>
</dbReference>
<dbReference type="InterPro" id="IPR036097">
    <property type="entry name" value="HisK_dim/P_sf"/>
</dbReference>
<dbReference type="PROSITE" id="PS50112">
    <property type="entry name" value="PAS"/>
    <property type="match status" value="2"/>
</dbReference>
<evidence type="ECO:0000256" key="2">
    <source>
        <dbReference type="ARBA" id="ARBA00012438"/>
    </source>
</evidence>